<dbReference type="OrthoDB" id="44061at2759"/>
<dbReference type="EMBL" id="CAJNOI010001969">
    <property type="protein sequence ID" value="CAF1450271.1"/>
    <property type="molecule type" value="Genomic_DNA"/>
</dbReference>
<evidence type="ECO:0000256" key="5">
    <source>
        <dbReference type="RuleBase" id="RU365044"/>
    </source>
</evidence>
<reference evidence="9" key="1">
    <citation type="submission" date="2021-02" db="EMBL/GenBank/DDBJ databases">
        <authorList>
            <person name="Nowell W R."/>
        </authorList>
    </citation>
    <scope>NUCLEOTIDE SEQUENCE</scope>
</reference>
<dbReference type="GO" id="GO:0030091">
    <property type="term" value="P:protein repair"/>
    <property type="evidence" value="ECO:0007669"/>
    <property type="project" value="InterPro"/>
</dbReference>
<evidence type="ECO:0000256" key="1">
    <source>
        <dbReference type="ARBA" id="ARBA00007174"/>
    </source>
</evidence>
<dbReference type="Proteomes" id="UP000663877">
    <property type="component" value="Unassembled WGS sequence"/>
</dbReference>
<dbReference type="GO" id="GO:0033743">
    <property type="term" value="F:peptide-methionine (R)-S-oxide reductase activity"/>
    <property type="evidence" value="ECO:0007669"/>
    <property type="project" value="UniProtKB-EC"/>
</dbReference>
<feature type="domain" description="MsrB" evidence="7">
    <location>
        <begin position="20"/>
        <end position="145"/>
    </location>
</feature>
<dbReference type="PROSITE" id="PS51790">
    <property type="entry name" value="MSRB"/>
    <property type="match status" value="1"/>
</dbReference>
<keyword evidence="4 5" id="KW-0560">Oxidoreductase</keyword>
<keyword evidence="3 5" id="KW-0862">Zinc</keyword>
<dbReference type="Pfam" id="PF01641">
    <property type="entry name" value="SelR"/>
    <property type="match status" value="1"/>
</dbReference>
<evidence type="ECO:0000313" key="8">
    <source>
        <dbReference type="EMBL" id="CAF1450271.1"/>
    </source>
</evidence>
<dbReference type="GO" id="GO:0046872">
    <property type="term" value="F:metal ion binding"/>
    <property type="evidence" value="ECO:0007669"/>
    <property type="project" value="UniProtKB-KW"/>
</dbReference>
<sequence length="146" mass="16421">MSTSSNNKQEQKLPPINLPDSEWKEKLTNEQYRILRKKETEFPGTGEYNKHFETGTYKCAGCGNDLYDSTSKFDSHCGWPAFSSSLGTSVKHEKDADGYREEILCAKCDGHLGHVFEGEGLRDANGKIIQQRHCVNSASLKFAKKN</sequence>
<gene>
    <name evidence="8" type="ORF">BJG266_LOCUS40392</name>
    <name evidence="9" type="ORF">QVE165_LOCUS57260</name>
</gene>
<evidence type="ECO:0000256" key="2">
    <source>
        <dbReference type="ARBA" id="ARBA00022723"/>
    </source>
</evidence>
<evidence type="ECO:0000259" key="7">
    <source>
        <dbReference type="PROSITE" id="PS51790"/>
    </source>
</evidence>
<comment type="function">
    <text evidence="5">Methionine-sulfoxide reductase that specifically reduces methionine (R)-sulfoxide back to methionine. While in many cases methionine oxidation is the result of random oxidation following oxidative stress, methionine oxidation is also a post-translational modification that takes place on specific residues.</text>
</comment>
<dbReference type="AlphaFoldDB" id="A0A816D346"/>
<dbReference type="EC" id="1.8.4.12" evidence="5"/>
<organism evidence="9 10">
    <name type="scientific">Adineta steineri</name>
    <dbReference type="NCBI Taxonomy" id="433720"/>
    <lineage>
        <taxon>Eukaryota</taxon>
        <taxon>Metazoa</taxon>
        <taxon>Spiralia</taxon>
        <taxon>Gnathifera</taxon>
        <taxon>Rotifera</taxon>
        <taxon>Eurotatoria</taxon>
        <taxon>Bdelloidea</taxon>
        <taxon>Adinetida</taxon>
        <taxon>Adinetidae</taxon>
        <taxon>Adineta</taxon>
    </lineage>
</organism>
<proteinExistence type="inferred from homology"/>
<dbReference type="Proteomes" id="UP000663832">
    <property type="component" value="Unassembled WGS sequence"/>
</dbReference>
<feature type="region of interest" description="Disordered" evidence="6">
    <location>
        <begin position="1"/>
        <end position="24"/>
    </location>
</feature>
<evidence type="ECO:0000313" key="9">
    <source>
        <dbReference type="EMBL" id="CAF1630284.1"/>
    </source>
</evidence>
<evidence type="ECO:0000256" key="3">
    <source>
        <dbReference type="ARBA" id="ARBA00022833"/>
    </source>
</evidence>
<dbReference type="PANTHER" id="PTHR46081">
    <property type="entry name" value="PEPTIDE METHIONINE SULFOXIDE REDUCTASE 2"/>
    <property type="match status" value="1"/>
</dbReference>
<dbReference type="InterPro" id="IPR002579">
    <property type="entry name" value="Met_Sox_Rdtase_MsrB_dom"/>
</dbReference>
<name>A0A816D346_9BILA</name>
<evidence type="ECO:0000313" key="10">
    <source>
        <dbReference type="Proteomes" id="UP000663832"/>
    </source>
</evidence>
<dbReference type="Gene3D" id="2.170.150.20">
    <property type="entry name" value="Peptide methionine sulfoxide reductase"/>
    <property type="match status" value="1"/>
</dbReference>
<dbReference type="PANTHER" id="PTHR46081:SF8">
    <property type="entry name" value="PEPTIDE METHIONINE SULFOXIDE REDUCTASE 2"/>
    <property type="match status" value="1"/>
</dbReference>
<evidence type="ECO:0000256" key="6">
    <source>
        <dbReference type="SAM" id="MobiDB-lite"/>
    </source>
</evidence>
<protein>
    <recommendedName>
        <fullName evidence="5">Peptide-methionine (R)-S-oxide reductase</fullName>
        <ecNumber evidence="5">1.8.4.12</ecNumber>
    </recommendedName>
</protein>
<dbReference type="InterPro" id="IPR011057">
    <property type="entry name" value="Mss4-like_sf"/>
</dbReference>
<keyword evidence="10" id="KW-1185">Reference proteome</keyword>
<dbReference type="NCBIfam" id="TIGR00357">
    <property type="entry name" value="peptide-methionine (R)-S-oxide reductase MsrB"/>
    <property type="match status" value="1"/>
</dbReference>
<dbReference type="EMBL" id="CAJNOM010002293">
    <property type="protein sequence ID" value="CAF1630284.1"/>
    <property type="molecule type" value="Genomic_DNA"/>
</dbReference>
<accession>A0A816D346</accession>
<evidence type="ECO:0000256" key="4">
    <source>
        <dbReference type="ARBA" id="ARBA00023002"/>
    </source>
</evidence>
<comment type="caution">
    <text evidence="9">The sequence shown here is derived from an EMBL/GenBank/DDBJ whole genome shotgun (WGS) entry which is preliminary data.</text>
</comment>
<dbReference type="InterPro" id="IPR028427">
    <property type="entry name" value="Met_Sox_Rdtase_MsrB"/>
</dbReference>
<keyword evidence="2 5" id="KW-0479">Metal-binding</keyword>
<comment type="cofactor">
    <cofactor evidence="5">
        <name>Zn(2+)</name>
        <dbReference type="ChEBI" id="CHEBI:29105"/>
    </cofactor>
    <text evidence="5">Binds 1 zinc ion per subunit.</text>
</comment>
<dbReference type="GO" id="GO:0006979">
    <property type="term" value="P:response to oxidative stress"/>
    <property type="evidence" value="ECO:0007669"/>
    <property type="project" value="InterPro"/>
</dbReference>
<comment type="similarity">
    <text evidence="1 5">Belongs to the MsrB Met sulfoxide reductase family.</text>
</comment>
<comment type="catalytic activity">
    <reaction evidence="5">
        <text>L-methionyl-[protein] + [thioredoxin]-disulfide + H2O = L-methionyl-(R)-S-oxide-[protein] + [thioredoxin]-dithiol</text>
        <dbReference type="Rhea" id="RHEA:24164"/>
        <dbReference type="Rhea" id="RHEA-COMP:10698"/>
        <dbReference type="Rhea" id="RHEA-COMP:10700"/>
        <dbReference type="Rhea" id="RHEA-COMP:12313"/>
        <dbReference type="Rhea" id="RHEA-COMP:12314"/>
        <dbReference type="ChEBI" id="CHEBI:15377"/>
        <dbReference type="ChEBI" id="CHEBI:16044"/>
        <dbReference type="ChEBI" id="CHEBI:29950"/>
        <dbReference type="ChEBI" id="CHEBI:45764"/>
        <dbReference type="ChEBI" id="CHEBI:50058"/>
        <dbReference type="EC" id="1.8.4.12"/>
    </reaction>
</comment>
<dbReference type="SUPFAM" id="SSF51316">
    <property type="entry name" value="Mss4-like"/>
    <property type="match status" value="1"/>
</dbReference>